<dbReference type="AlphaFoldDB" id="A0A645DZP9"/>
<accession>A0A645DZP9</accession>
<evidence type="ECO:0000313" key="1">
    <source>
        <dbReference type="EMBL" id="MPM94739.1"/>
    </source>
</evidence>
<reference evidence="1" key="1">
    <citation type="submission" date="2019-08" db="EMBL/GenBank/DDBJ databases">
        <authorList>
            <person name="Kucharzyk K."/>
            <person name="Murdoch R.W."/>
            <person name="Higgins S."/>
            <person name="Loffler F."/>
        </authorList>
    </citation>
    <scope>NUCLEOTIDE SEQUENCE</scope>
</reference>
<proteinExistence type="predicted"/>
<dbReference type="EMBL" id="VSSQ01041325">
    <property type="protein sequence ID" value="MPM94739.1"/>
    <property type="molecule type" value="Genomic_DNA"/>
</dbReference>
<gene>
    <name evidence="1" type="ORF">SDC9_141887</name>
</gene>
<protein>
    <submittedName>
        <fullName evidence="1">Uncharacterized protein</fullName>
    </submittedName>
</protein>
<name>A0A645DZP9_9ZZZZ</name>
<sequence length="76" mass="7895">MIFETPPPVLLVTDIVFFDHISARELPSANQLPPGGPAINLSCAGHPAFGVGAAAAGAEVTANRETKSKNTANFFM</sequence>
<organism evidence="1">
    <name type="scientific">bioreactor metagenome</name>
    <dbReference type="NCBI Taxonomy" id="1076179"/>
    <lineage>
        <taxon>unclassified sequences</taxon>
        <taxon>metagenomes</taxon>
        <taxon>ecological metagenomes</taxon>
    </lineage>
</organism>
<comment type="caution">
    <text evidence="1">The sequence shown here is derived from an EMBL/GenBank/DDBJ whole genome shotgun (WGS) entry which is preliminary data.</text>
</comment>